<feature type="region of interest" description="Disordered" evidence="1">
    <location>
        <begin position="227"/>
        <end position="247"/>
    </location>
</feature>
<comment type="caution">
    <text evidence="2">The sequence shown here is derived from an EMBL/GenBank/DDBJ whole genome shotgun (WGS) entry which is preliminary data.</text>
</comment>
<evidence type="ECO:0000256" key="1">
    <source>
        <dbReference type="SAM" id="MobiDB-lite"/>
    </source>
</evidence>
<feature type="compositionally biased region" description="Basic and acidic residues" evidence="1">
    <location>
        <begin position="141"/>
        <end position="158"/>
    </location>
</feature>
<gene>
    <name evidence="2" type="ORF">HMN09_00183600</name>
</gene>
<feature type="region of interest" description="Disordered" evidence="1">
    <location>
        <begin position="283"/>
        <end position="307"/>
    </location>
</feature>
<evidence type="ECO:0000313" key="2">
    <source>
        <dbReference type="EMBL" id="KAF7320968.1"/>
    </source>
</evidence>
<proteinExistence type="predicted"/>
<dbReference type="EMBL" id="JACAZE010000002">
    <property type="protein sequence ID" value="KAF7320968.1"/>
    <property type="molecule type" value="Genomic_DNA"/>
</dbReference>
<feature type="compositionally biased region" description="Pro residues" evidence="1">
    <location>
        <begin position="176"/>
        <end position="185"/>
    </location>
</feature>
<feature type="compositionally biased region" description="Polar residues" evidence="1">
    <location>
        <begin position="353"/>
        <end position="362"/>
    </location>
</feature>
<reference evidence="2" key="1">
    <citation type="submission" date="2020-05" db="EMBL/GenBank/DDBJ databases">
        <title>Mycena genomes resolve the evolution of fungal bioluminescence.</title>
        <authorList>
            <person name="Tsai I.J."/>
        </authorList>
    </citation>
    <scope>NUCLEOTIDE SEQUENCE</scope>
    <source>
        <strain evidence="2">110903Hualien_Pintung</strain>
    </source>
</reference>
<dbReference type="AlphaFoldDB" id="A0A8H6TLB6"/>
<feature type="region of interest" description="Disordered" evidence="1">
    <location>
        <begin position="394"/>
        <end position="465"/>
    </location>
</feature>
<feature type="region of interest" description="Disordered" evidence="1">
    <location>
        <begin position="335"/>
        <end position="379"/>
    </location>
</feature>
<feature type="region of interest" description="Disordered" evidence="1">
    <location>
        <begin position="516"/>
        <end position="562"/>
    </location>
</feature>
<feature type="region of interest" description="Disordered" evidence="1">
    <location>
        <begin position="127"/>
        <end position="189"/>
    </location>
</feature>
<keyword evidence="3" id="KW-1185">Reference proteome</keyword>
<evidence type="ECO:0000313" key="3">
    <source>
        <dbReference type="Proteomes" id="UP000613580"/>
    </source>
</evidence>
<dbReference type="Proteomes" id="UP000613580">
    <property type="component" value="Unassembled WGS sequence"/>
</dbReference>
<sequence>MASNVPSIRLIVPTPDVSAISDPNSSIASRAPTKKKSVMGMFGGSVSSAQTPYNTARGAGDLSDIVRRVAGGGDGSVSGRGWEVHVDSGDYENDATVRRQSAEGEGMVLIKKKVKTRGRIDGIFADATNTRSESPQPAEGGAKDKWWTLSRGRKDTGPKDGGVLGLIRRGKSPGPGSLPPTPTLDPNPDCTLDMVEVPSLRGRAVVQNLPPQHFPAQKRYNSLGASSALAPAHPQPRTEFHRSVSAGSAALLAQSQSQQQHPLPQYAHMTGAATPYATMTRAETYQPPEASKSKPKPPQRSASALGVYSSNAPPEFKRSLTALVGGGIVLGAPASTLGQAPTPVPLSRAPTPVSGQPRSGTPTPGFLNVPGKDKDNQGSIALRAMRSVKSMARLWDEKDEEQTGTGTGTGTLKGKKSKKEDAGKEEKEKKKREKEEKKKDKKVKEGKRVPKSSGSSFEIGALGASPVQRKRSILGLGLGMSGTLGKSSTTSNTGIGIGMGLHERVGVYRVGARTTLGKRRPAEAQSAPEQERQSRTTSMELIRDAGARIGDQSGQREGYINA</sequence>
<protein>
    <submittedName>
        <fullName evidence="2">Uncharacterized protein</fullName>
    </submittedName>
</protein>
<dbReference type="OrthoDB" id="2563277at2759"/>
<feature type="compositionally biased region" description="Basic and acidic residues" evidence="1">
    <location>
        <begin position="418"/>
        <end position="448"/>
    </location>
</feature>
<organism evidence="2 3">
    <name type="scientific">Mycena chlorophos</name>
    <name type="common">Agaric fungus</name>
    <name type="synonym">Agaricus chlorophos</name>
    <dbReference type="NCBI Taxonomy" id="658473"/>
    <lineage>
        <taxon>Eukaryota</taxon>
        <taxon>Fungi</taxon>
        <taxon>Dikarya</taxon>
        <taxon>Basidiomycota</taxon>
        <taxon>Agaricomycotina</taxon>
        <taxon>Agaricomycetes</taxon>
        <taxon>Agaricomycetidae</taxon>
        <taxon>Agaricales</taxon>
        <taxon>Marasmiineae</taxon>
        <taxon>Mycenaceae</taxon>
        <taxon>Mycena</taxon>
    </lineage>
</organism>
<name>A0A8H6TLB6_MYCCL</name>
<accession>A0A8H6TLB6</accession>